<sequence length="159" mass="17064">MIAEIGLGLSVVAAGLWSGLLLTLTTILHPMYAAQNAGGFAEDMRRFLPIARRSPTNYVLVIALVLAPALALVGLGGQPTSAAFVLTALGLTATIVGPLLISTFLAEPNYKVILGWNPLRPPADWRVARTRYFRLNWARAGLTWSAFALFVAAAYVHFS</sequence>
<dbReference type="EMBL" id="VFPH01000002">
    <property type="protein sequence ID" value="TQM36860.1"/>
    <property type="molecule type" value="Genomic_DNA"/>
</dbReference>
<dbReference type="Proteomes" id="UP000319818">
    <property type="component" value="Unassembled WGS sequence"/>
</dbReference>
<keyword evidence="1" id="KW-0812">Transmembrane</keyword>
<reference evidence="2 3" key="1">
    <citation type="submission" date="2019-06" db="EMBL/GenBank/DDBJ databases">
        <title>Sequencing the genomes of 1000 actinobacteria strains.</title>
        <authorList>
            <person name="Klenk H.-P."/>
        </authorList>
    </citation>
    <scope>NUCLEOTIDE SEQUENCE [LARGE SCALE GENOMIC DNA]</scope>
    <source>
        <strain evidence="2 3">DSM 45511</strain>
    </source>
</reference>
<protein>
    <recommendedName>
        <fullName evidence="4">DUF1772 domain-containing protein</fullName>
    </recommendedName>
</protein>
<feature type="transmembrane region" description="Helical" evidence="1">
    <location>
        <begin position="82"/>
        <end position="106"/>
    </location>
</feature>
<evidence type="ECO:0000313" key="2">
    <source>
        <dbReference type="EMBL" id="TQM36860.1"/>
    </source>
</evidence>
<dbReference type="OrthoDB" id="119926at2"/>
<feature type="transmembrane region" description="Helical" evidence="1">
    <location>
        <begin position="12"/>
        <end position="34"/>
    </location>
</feature>
<evidence type="ECO:0008006" key="4">
    <source>
        <dbReference type="Google" id="ProtNLM"/>
    </source>
</evidence>
<evidence type="ECO:0000313" key="3">
    <source>
        <dbReference type="Proteomes" id="UP000319818"/>
    </source>
</evidence>
<keyword evidence="1" id="KW-1133">Transmembrane helix</keyword>
<keyword evidence="1" id="KW-0472">Membrane</keyword>
<proteinExistence type="predicted"/>
<keyword evidence="3" id="KW-1185">Reference proteome</keyword>
<comment type="caution">
    <text evidence="2">The sequence shown here is derived from an EMBL/GenBank/DDBJ whole genome shotgun (WGS) entry which is preliminary data.</text>
</comment>
<feature type="transmembrane region" description="Helical" evidence="1">
    <location>
        <begin position="55"/>
        <end position="76"/>
    </location>
</feature>
<evidence type="ECO:0000256" key="1">
    <source>
        <dbReference type="SAM" id="Phobius"/>
    </source>
</evidence>
<name>A0A543FSP9_9PSEU</name>
<dbReference type="AlphaFoldDB" id="A0A543FSP9"/>
<organism evidence="2 3">
    <name type="scientific">Pseudonocardia cypriaca</name>
    <dbReference type="NCBI Taxonomy" id="882449"/>
    <lineage>
        <taxon>Bacteria</taxon>
        <taxon>Bacillati</taxon>
        <taxon>Actinomycetota</taxon>
        <taxon>Actinomycetes</taxon>
        <taxon>Pseudonocardiales</taxon>
        <taxon>Pseudonocardiaceae</taxon>
        <taxon>Pseudonocardia</taxon>
    </lineage>
</organism>
<feature type="transmembrane region" description="Helical" evidence="1">
    <location>
        <begin position="136"/>
        <end position="158"/>
    </location>
</feature>
<accession>A0A543FSP9</accession>
<gene>
    <name evidence="2" type="ORF">FB388_4047</name>
</gene>
<dbReference type="RefSeq" id="WP_142103710.1">
    <property type="nucleotide sequence ID" value="NZ_VFPH01000002.1"/>
</dbReference>